<keyword evidence="3" id="KW-1133">Transmembrane helix</keyword>
<feature type="chain" id="PRO_5044476338" evidence="6">
    <location>
        <begin position="27"/>
        <end position="370"/>
    </location>
</feature>
<evidence type="ECO:0000256" key="3">
    <source>
        <dbReference type="ARBA" id="ARBA00022989"/>
    </source>
</evidence>
<gene>
    <name evidence="8" type="ORF">DB769_07885</name>
</gene>
<organism evidence="8 9">
    <name type="scientific">Xanthomonas perforans</name>
    <dbReference type="NCBI Taxonomy" id="442694"/>
    <lineage>
        <taxon>Bacteria</taxon>
        <taxon>Pseudomonadati</taxon>
        <taxon>Pseudomonadota</taxon>
        <taxon>Gammaproteobacteria</taxon>
        <taxon>Lysobacterales</taxon>
        <taxon>Lysobacteraceae</taxon>
        <taxon>Xanthomonas</taxon>
    </lineage>
</organism>
<keyword evidence="6" id="KW-0732">Signal</keyword>
<keyword evidence="4" id="KW-0472">Membrane</keyword>
<comment type="subcellular location">
    <subcellularLocation>
        <location evidence="1">Membrane</location>
        <topology evidence="1">Single-pass membrane protein</topology>
    </subcellularLocation>
</comment>
<dbReference type="NCBIfam" id="TIGR01352">
    <property type="entry name" value="tonB_Cterm"/>
    <property type="match status" value="2"/>
</dbReference>
<dbReference type="Pfam" id="PF03544">
    <property type="entry name" value="TonB_C"/>
    <property type="match status" value="2"/>
</dbReference>
<evidence type="ECO:0000259" key="7">
    <source>
        <dbReference type="PROSITE" id="PS52015"/>
    </source>
</evidence>
<dbReference type="GO" id="GO:0055085">
    <property type="term" value="P:transmembrane transport"/>
    <property type="evidence" value="ECO:0007669"/>
    <property type="project" value="InterPro"/>
</dbReference>
<dbReference type="AlphaFoldDB" id="A0AAQ0YWY8"/>
<dbReference type="PROSITE" id="PS52015">
    <property type="entry name" value="TONB_CTD"/>
    <property type="match status" value="1"/>
</dbReference>
<reference evidence="8 9" key="1">
    <citation type="submission" date="2018-02" db="EMBL/GenBank/DDBJ databases">
        <title>Characterization of Xanthomonas diversity in transplant houses and field plants.</title>
        <authorList>
            <person name="Abrahamian P."/>
            <person name="Timilsina S."/>
            <person name="Minsavage G.V."/>
            <person name="Goss E.M."/>
            <person name="Jones J.B."/>
            <person name="Vallad G.E."/>
        </authorList>
    </citation>
    <scope>NUCLEOTIDE SEQUENCE [LARGE SCALE GENOMIC DNA]</scope>
    <source>
        <strain evidence="8 9">GEV2132</strain>
    </source>
</reference>
<proteinExistence type="predicted"/>
<sequence length="370" mass="41195">MKRNSYSLRLGVLAIAGLCACDLVHAAEPTPTSSNCTVDADSMAASPVALDSYDLHLDYEMTLEVLATIDKDGKVKDTSITRSSRNRLVDRAAMTAAKRWRYHCQATPGTALLTVRIPAPRCKLDMDSWRDHRPVYPEQLRREHARGSVELNLRPGGSANGSADVSLKASSGYTDADNAVLDAARKWRFTCNAPSAPTQTAFTTEQFNFSDRPSQEDLEKSARAERAKRKTPPFNSDLKTTVRDALPMEYAHAKQFFESVPKRNDVELSKDQQDTPGLAVYTTSLKEVMRQILASDQLEQPNVTTWLMFMPPHPWAPSVVRTRSETITDEASGQRRPIERVNYVCDSSPANCAQIESRIRHMVEPVSATH</sequence>
<evidence type="ECO:0000313" key="8">
    <source>
        <dbReference type="EMBL" id="RXD54862.1"/>
    </source>
</evidence>
<dbReference type="EMBL" id="PUUL01000038">
    <property type="protein sequence ID" value="RXD54862.1"/>
    <property type="molecule type" value="Genomic_DNA"/>
</dbReference>
<accession>A0AAQ0YWY8</accession>
<feature type="compositionally biased region" description="Basic and acidic residues" evidence="5">
    <location>
        <begin position="213"/>
        <end position="225"/>
    </location>
</feature>
<dbReference type="InterPro" id="IPR006260">
    <property type="entry name" value="TonB/TolA_C"/>
</dbReference>
<name>A0AAQ0YWY8_XANPE</name>
<feature type="signal peptide" evidence="6">
    <location>
        <begin position="1"/>
        <end position="26"/>
    </location>
</feature>
<keyword evidence="2" id="KW-0812">Transmembrane</keyword>
<protein>
    <submittedName>
        <fullName evidence="8">TonB family protein</fullName>
    </submittedName>
</protein>
<evidence type="ECO:0000256" key="6">
    <source>
        <dbReference type="SAM" id="SignalP"/>
    </source>
</evidence>
<feature type="domain" description="TonB C-terminal" evidence="7">
    <location>
        <begin position="35"/>
        <end position="131"/>
    </location>
</feature>
<evidence type="ECO:0000256" key="1">
    <source>
        <dbReference type="ARBA" id="ARBA00004167"/>
    </source>
</evidence>
<dbReference type="Proteomes" id="UP000289372">
    <property type="component" value="Unassembled WGS sequence"/>
</dbReference>
<evidence type="ECO:0000256" key="4">
    <source>
        <dbReference type="ARBA" id="ARBA00023136"/>
    </source>
</evidence>
<evidence type="ECO:0000256" key="5">
    <source>
        <dbReference type="SAM" id="MobiDB-lite"/>
    </source>
</evidence>
<dbReference type="InterPro" id="IPR037682">
    <property type="entry name" value="TonB_C"/>
</dbReference>
<evidence type="ECO:0000313" key="9">
    <source>
        <dbReference type="Proteomes" id="UP000289372"/>
    </source>
</evidence>
<dbReference type="PROSITE" id="PS51257">
    <property type="entry name" value="PROKAR_LIPOPROTEIN"/>
    <property type="match status" value="1"/>
</dbReference>
<dbReference type="GO" id="GO:0016020">
    <property type="term" value="C:membrane"/>
    <property type="evidence" value="ECO:0007669"/>
    <property type="project" value="UniProtKB-SubCell"/>
</dbReference>
<dbReference type="Gene3D" id="3.30.1150.10">
    <property type="match status" value="2"/>
</dbReference>
<comment type="caution">
    <text evidence="8">The sequence shown here is derived from an EMBL/GenBank/DDBJ whole genome shotgun (WGS) entry which is preliminary data.</text>
</comment>
<dbReference type="SUPFAM" id="SSF74653">
    <property type="entry name" value="TolA/TonB C-terminal domain"/>
    <property type="match status" value="2"/>
</dbReference>
<feature type="region of interest" description="Disordered" evidence="5">
    <location>
        <begin position="207"/>
        <end position="238"/>
    </location>
</feature>
<evidence type="ECO:0000256" key="2">
    <source>
        <dbReference type="ARBA" id="ARBA00022692"/>
    </source>
</evidence>